<dbReference type="Proteomes" id="UP001062846">
    <property type="component" value="Chromosome 10"/>
</dbReference>
<keyword evidence="2" id="KW-1185">Reference proteome</keyword>
<organism evidence="1 2">
    <name type="scientific">Rhododendron molle</name>
    <name type="common">Chinese azalea</name>
    <name type="synonym">Azalea mollis</name>
    <dbReference type="NCBI Taxonomy" id="49168"/>
    <lineage>
        <taxon>Eukaryota</taxon>
        <taxon>Viridiplantae</taxon>
        <taxon>Streptophyta</taxon>
        <taxon>Embryophyta</taxon>
        <taxon>Tracheophyta</taxon>
        <taxon>Spermatophyta</taxon>
        <taxon>Magnoliopsida</taxon>
        <taxon>eudicotyledons</taxon>
        <taxon>Gunneridae</taxon>
        <taxon>Pentapetalae</taxon>
        <taxon>asterids</taxon>
        <taxon>Ericales</taxon>
        <taxon>Ericaceae</taxon>
        <taxon>Ericoideae</taxon>
        <taxon>Rhodoreae</taxon>
        <taxon>Rhododendron</taxon>
    </lineage>
</organism>
<gene>
    <name evidence="1" type="ORF">RHMOL_Rhmol10G0120400</name>
</gene>
<sequence>MDACMTCYLFALDLSEPNNEVKTVNVVGGGGGSSSSVDDDSDNDDLEWIPLNVGGARLVSLGRGKLGVVWALAVKIAPQIHVFWFILEMREKTIAGETHYEAYGLSRTDYYV</sequence>
<protein>
    <submittedName>
        <fullName evidence="1">Uncharacterized protein</fullName>
    </submittedName>
</protein>
<comment type="caution">
    <text evidence="1">The sequence shown here is derived from an EMBL/GenBank/DDBJ whole genome shotgun (WGS) entry which is preliminary data.</text>
</comment>
<reference evidence="1" key="1">
    <citation type="submission" date="2022-02" db="EMBL/GenBank/DDBJ databases">
        <title>Plant Genome Project.</title>
        <authorList>
            <person name="Zhang R.-G."/>
        </authorList>
    </citation>
    <scope>NUCLEOTIDE SEQUENCE</scope>
    <source>
        <strain evidence="1">AT1</strain>
    </source>
</reference>
<evidence type="ECO:0000313" key="2">
    <source>
        <dbReference type="Proteomes" id="UP001062846"/>
    </source>
</evidence>
<dbReference type="EMBL" id="CM046397">
    <property type="protein sequence ID" value="KAI8534743.1"/>
    <property type="molecule type" value="Genomic_DNA"/>
</dbReference>
<proteinExistence type="predicted"/>
<name>A0ACC0M2W0_RHOML</name>
<accession>A0ACC0M2W0</accession>
<evidence type="ECO:0000313" key="1">
    <source>
        <dbReference type="EMBL" id="KAI8534743.1"/>
    </source>
</evidence>